<dbReference type="Proteomes" id="UP000789572">
    <property type="component" value="Unassembled WGS sequence"/>
</dbReference>
<evidence type="ECO:0000256" key="2">
    <source>
        <dbReference type="ARBA" id="ARBA00023015"/>
    </source>
</evidence>
<evidence type="ECO:0000256" key="3">
    <source>
        <dbReference type="ARBA" id="ARBA00023125"/>
    </source>
</evidence>
<dbReference type="GO" id="GO:0000978">
    <property type="term" value="F:RNA polymerase II cis-regulatory region sequence-specific DNA binding"/>
    <property type="evidence" value="ECO:0007669"/>
    <property type="project" value="InterPro"/>
</dbReference>
<dbReference type="FunFam" id="1.10.10.10:FF:000008">
    <property type="entry name" value="E2F transcription factor 1"/>
    <property type="match status" value="1"/>
</dbReference>
<comment type="caution">
    <text evidence="9">The sequence shown here is derived from an EMBL/GenBank/DDBJ whole genome shotgun (WGS) entry which is preliminary data.</text>
</comment>
<gene>
    <name evidence="9" type="ORF">POCULU_LOCUS1003</name>
</gene>
<keyword evidence="2 5" id="KW-0805">Transcription regulation</keyword>
<sequence>MSNDYCRKQKTSKNTLTRARSCPSIRKRIPSSRKHSLDSYDLRGPCRYKSSLVLLTKKFVRMLRNSLDGVLDLNSAVVALNVKKRRIYDITNVLEGIGLIEKNSKNHVRWKGAVLPSTSSNFKRRIEDLKKRNAHLETECQDLAGTKDEIDADIKQMFESEETRRLAVLYRSDIQNLMHLENDDDLVVINWHHDSLIHIGKSIEDDQSNRYTHTFSIRHPDNPPTNINRLPPLYLPHHFSNDFSQLNLSPTGLQSRQLHNTGLPVNAIDDRDLHSQESILDYSYAYTAQAPTPISPDSCEFNDQQ</sequence>
<reference evidence="9" key="1">
    <citation type="submission" date="2021-06" db="EMBL/GenBank/DDBJ databases">
        <authorList>
            <person name="Kallberg Y."/>
            <person name="Tangrot J."/>
            <person name="Rosling A."/>
        </authorList>
    </citation>
    <scope>NUCLEOTIDE SEQUENCE</scope>
    <source>
        <strain evidence="9">IA702</strain>
    </source>
</reference>
<feature type="coiled-coil region" evidence="6">
    <location>
        <begin position="119"/>
        <end position="146"/>
    </location>
</feature>
<dbReference type="AlphaFoldDB" id="A0A9N8Z3R3"/>
<evidence type="ECO:0000256" key="6">
    <source>
        <dbReference type="SAM" id="Coils"/>
    </source>
</evidence>
<evidence type="ECO:0000313" key="10">
    <source>
        <dbReference type="Proteomes" id="UP000789572"/>
    </source>
</evidence>
<dbReference type="InterPro" id="IPR036390">
    <property type="entry name" value="WH_DNA-bd_sf"/>
</dbReference>
<dbReference type="PANTHER" id="PTHR12081">
    <property type="entry name" value="TRANSCRIPTION FACTOR E2F"/>
    <property type="match status" value="1"/>
</dbReference>
<dbReference type="SUPFAM" id="SSF46785">
    <property type="entry name" value="Winged helix' DNA-binding domain"/>
    <property type="match status" value="1"/>
</dbReference>
<keyword evidence="6" id="KW-0175">Coiled coil</keyword>
<dbReference type="Pfam" id="PF02319">
    <property type="entry name" value="WHD_E2F_TDP"/>
    <property type="match status" value="1"/>
</dbReference>
<evidence type="ECO:0000256" key="5">
    <source>
        <dbReference type="RuleBase" id="RU003796"/>
    </source>
</evidence>
<evidence type="ECO:0000313" key="9">
    <source>
        <dbReference type="EMBL" id="CAG8470204.1"/>
    </source>
</evidence>
<evidence type="ECO:0000256" key="7">
    <source>
        <dbReference type="SAM" id="MobiDB-lite"/>
    </source>
</evidence>
<dbReference type="Gene3D" id="6.10.250.540">
    <property type="match status" value="1"/>
</dbReference>
<evidence type="ECO:0000259" key="8">
    <source>
        <dbReference type="SMART" id="SM01372"/>
    </source>
</evidence>
<dbReference type="GO" id="GO:0090575">
    <property type="term" value="C:RNA polymerase II transcription regulator complex"/>
    <property type="evidence" value="ECO:0007669"/>
    <property type="project" value="TreeGrafter"/>
</dbReference>
<dbReference type="SMART" id="SM01372">
    <property type="entry name" value="E2F_TDP"/>
    <property type="match status" value="1"/>
</dbReference>
<proteinExistence type="inferred from homology"/>
<dbReference type="GO" id="GO:0000981">
    <property type="term" value="F:DNA-binding transcription factor activity, RNA polymerase II-specific"/>
    <property type="evidence" value="ECO:0007669"/>
    <property type="project" value="TreeGrafter"/>
</dbReference>
<feature type="region of interest" description="Disordered" evidence="7">
    <location>
        <begin position="1"/>
        <end position="22"/>
    </location>
</feature>
<dbReference type="InterPro" id="IPR037241">
    <property type="entry name" value="E2F-DP_heterodim"/>
</dbReference>
<keyword evidence="4 5" id="KW-0804">Transcription</keyword>
<dbReference type="EMBL" id="CAJVPJ010000064">
    <property type="protein sequence ID" value="CAG8470204.1"/>
    <property type="molecule type" value="Genomic_DNA"/>
</dbReference>
<dbReference type="InterPro" id="IPR015633">
    <property type="entry name" value="E2F"/>
</dbReference>
<keyword evidence="10" id="KW-1185">Reference proteome</keyword>
<organism evidence="9 10">
    <name type="scientific">Paraglomus occultum</name>
    <dbReference type="NCBI Taxonomy" id="144539"/>
    <lineage>
        <taxon>Eukaryota</taxon>
        <taxon>Fungi</taxon>
        <taxon>Fungi incertae sedis</taxon>
        <taxon>Mucoromycota</taxon>
        <taxon>Glomeromycotina</taxon>
        <taxon>Glomeromycetes</taxon>
        <taxon>Paraglomerales</taxon>
        <taxon>Paraglomeraceae</taxon>
        <taxon>Paraglomus</taxon>
    </lineage>
</organism>
<comment type="similarity">
    <text evidence="1 5">Belongs to the E2F/DP family.</text>
</comment>
<protein>
    <submittedName>
        <fullName evidence="9">2844_t:CDS:1</fullName>
    </submittedName>
</protein>
<dbReference type="OrthoDB" id="1743261at2759"/>
<dbReference type="InterPro" id="IPR003316">
    <property type="entry name" value="E2F_WHTH_DNA-bd_dom"/>
</dbReference>
<dbReference type="PANTHER" id="PTHR12081:SF18">
    <property type="entry name" value="TRANSCRIPTION FACTOR E2F2-RELATED"/>
    <property type="match status" value="1"/>
</dbReference>
<evidence type="ECO:0000256" key="4">
    <source>
        <dbReference type="ARBA" id="ARBA00023163"/>
    </source>
</evidence>
<feature type="domain" description="E2F/DP family winged-helix DNA-binding" evidence="8">
    <location>
        <begin position="47"/>
        <end position="112"/>
    </location>
</feature>
<keyword evidence="5" id="KW-0539">Nucleus</keyword>
<keyword evidence="3 5" id="KW-0238">DNA-binding</keyword>
<dbReference type="InterPro" id="IPR036388">
    <property type="entry name" value="WH-like_DNA-bd_sf"/>
</dbReference>
<accession>A0A9N8Z3R3</accession>
<evidence type="ECO:0000256" key="1">
    <source>
        <dbReference type="ARBA" id="ARBA00010940"/>
    </source>
</evidence>
<name>A0A9N8Z3R3_9GLOM</name>
<dbReference type="SUPFAM" id="SSF144074">
    <property type="entry name" value="E2F-DP heterodimerization region"/>
    <property type="match status" value="1"/>
</dbReference>
<dbReference type="Gene3D" id="1.10.10.10">
    <property type="entry name" value="Winged helix-like DNA-binding domain superfamily/Winged helix DNA-binding domain"/>
    <property type="match status" value="1"/>
</dbReference>
<comment type="subcellular location">
    <subcellularLocation>
        <location evidence="5">Nucleus</location>
    </subcellularLocation>
</comment>